<reference evidence="1 3" key="1">
    <citation type="submission" date="2013-02" db="EMBL/GenBank/DDBJ databases">
        <title>The Genome Sequence of Enterococcus haemoperoxidus BAA-382.</title>
        <authorList>
            <consortium name="The Broad Institute Genome Sequencing Platform"/>
            <consortium name="The Broad Institute Genome Sequencing Center for Infectious Disease"/>
            <person name="Earl A.M."/>
            <person name="Gilmore M.S."/>
            <person name="Lebreton F."/>
            <person name="Walker B."/>
            <person name="Young S.K."/>
            <person name="Zeng Q."/>
            <person name="Gargeya S."/>
            <person name="Fitzgerald M."/>
            <person name="Haas B."/>
            <person name="Abouelleil A."/>
            <person name="Alvarado L."/>
            <person name="Arachchi H.M."/>
            <person name="Berlin A.M."/>
            <person name="Chapman S.B."/>
            <person name="Dewar J."/>
            <person name="Goldberg J."/>
            <person name="Griggs A."/>
            <person name="Gujja S."/>
            <person name="Hansen M."/>
            <person name="Howarth C."/>
            <person name="Imamovic A."/>
            <person name="Larimer J."/>
            <person name="McCowan C."/>
            <person name="Murphy C."/>
            <person name="Neiman D."/>
            <person name="Pearson M."/>
            <person name="Priest M."/>
            <person name="Roberts A."/>
            <person name="Saif S."/>
            <person name="Shea T."/>
            <person name="Sisk P."/>
            <person name="Sykes S."/>
            <person name="Wortman J."/>
            <person name="Nusbaum C."/>
            <person name="Birren B."/>
        </authorList>
    </citation>
    <scope>NUCLEOTIDE SEQUENCE [LARGE SCALE GENOMIC DNA]</scope>
    <source>
        <strain evidence="1 3">ATCC BAA-382</strain>
    </source>
</reference>
<dbReference type="EMBL" id="AJAR01000030">
    <property type="protein sequence ID" value="EOH92382.1"/>
    <property type="molecule type" value="Genomic_DNA"/>
</dbReference>
<dbReference type="EMBL" id="ASVY01000002">
    <property type="protein sequence ID" value="EOT61748.1"/>
    <property type="molecule type" value="Genomic_DNA"/>
</dbReference>
<sequence>MSTIVLVIALLSLFLDRFFPQKNSSELLKYYKFVLIIIAVLEILNGWVL</sequence>
<name>R2Q789_9ENTE</name>
<evidence type="ECO:0000313" key="1">
    <source>
        <dbReference type="EMBL" id="EOH92382.1"/>
    </source>
</evidence>
<reference evidence="2 4" key="2">
    <citation type="submission" date="2013-03" db="EMBL/GenBank/DDBJ databases">
        <title>The Genome Sequence of Enterococcus haemoperoxidus BAA-382 (PacBio/Illumina hybrid assembly).</title>
        <authorList>
            <consortium name="The Broad Institute Genomics Platform"/>
            <consortium name="The Broad Institute Genome Sequencing Center for Infectious Disease"/>
            <person name="Earl A."/>
            <person name="Russ C."/>
            <person name="Gilmore M."/>
            <person name="Surin D."/>
            <person name="Walker B."/>
            <person name="Young S."/>
            <person name="Zeng Q."/>
            <person name="Gargeya S."/>
            <person name="Fitzgerald M."/>
            <person name="Haas B."/>
            <person name="Abouelleil A."/>
            <person name="Allen A.W."/>
            <person name="Alvarado L."/>
            <person name="Arachchi H.M."/>
            <person name="Berlin A.M."/>
            <person name="Chapman S.B."/>
            <person name="Gainer-Dewar J."/>
            <person name="Goldberg J."/>
            <person name="Griggs A."/>
            <person name="Gujja S."/>
            <person name="Hansen M."/>
            <person name="Howarth C."/>
            <person name="Imamovic A."/>
            <person name="Ireland A."/>
            <person name="Larimer J."/>
            <person name="McCowan C."/>
            <person name="Murphy C."/>
            <person name="Pearson M."/>
            <person name="Poon T.W."/>
            <person name="Priest M."/>
            <person name="Roberts A."/>
            <person name="Saif S."/>
            <person name="Shea T."/>
            <person name="Sisk P."/>
            <person name="Sykes S."/>
            <person name="Wortman J."/>
            <person name="Nusbaum C."/>
            <person name="Birren B."/>
        </authorList>
    </citation>
    <scope>NUCLEOTIDE SEQUENCE [LARGE SCALE GENOMIC DNA]</scope>
    <source>
        <strain evidence="2 4">ATCC BAA-382</strain>
    </source>
</reference>
<gene>
    <name evidence="2" type="ORF">I583_00730</name>
    <name evidence="1" type="ORF">UAW_03047</name>
</gene>
<dbReference type="Proteomes" id="UP000014197">
    <property type="component" value="Unassembled WGS sequence"/>
</dbReference>
<evidence type="ECO:0000313" key="2">
    <source>
        <dbReference type="EMBL" id="EOT61748.1"/>
    </source>
</evidence>
<accession>R2Q789</accession>
<dbReference type="Proteomes" id="UP000013858">
    <property type="component" value="Unassembled WGS sequence"/>
</dbReference>
<keyword evidence="4" id="KW-1185">Reference proteome</keyword>
<comment type="caution">
    <text evidence="1">The sequence shown here is derived from an EMBL/GenBank/DDBJ whole genome shotgun (WGS) entry which is preliminary data.</text>
</comment>
<organism evidence="1 3">
    <name type="scientific">Enterococcus haemoperoxidus ATCC BAA-382</name>
    <dbReference type="NCBI Taxonomy" id="1158608"/>
    <lineage>
        <taxon>Bacteria</taxon>
        <taxon>Bacillati</taxon>
        <taxon>Bacillota</taxon>
        <taxon>Bacilli</taxon>
        <taxon>Lactobacillales</taxon>
        <taxon>Enterococcaceae</taxon>
        <taxon>Enterococcus</taxon>
    </lineage>
</organism>
<dbReference type="AlphaFoldDB" id="R2Q789"/>
<protein>
    <submittedName>
        <fullName evidence="1">Uncharacterized protein</fullName>
    </submittedName>
</protein>
<evidence type="ECO:0000313" key="3">
    <source>
        <dbReference type="Proteomes" id="UP000013858"/>
    </source>
</evidence>
<evidence type="ECO:0000313" key="4">
    <source>
        <dbReference type="Proteomes" id="UP000014197"/>
    </source>
</evidence>
<proteinExistence type="predicted"/>